<comment type="caution">
    <text evidence="2">The sequence shown here is derived from an EMBL/GenBank/DDBJ whole genome shotgun (WGS) entry which is preliminary data.</text>
</comment>
<evidence type="ECO:0008006" key="4">
    <source>
        <dbReference type="Google" id="ProtNLM"/>
    </source>
</evidence>
<dbReference type="AlphaFoldDB" id="A0A0C1VXD7"/>
<proteinExistence type="predicted"/>
<organism evidence="2 3">
    <name type="scientific">Vibrio owensii CAIM 1854 = LMG 25443</name>
    <dbReference type="NCBI Taxonomy" id="1229493"/>
    <lineage>
        <taxon>Bacteria</taxon>
        <taxon>Pseudomonadati</taxon>
        <taxon>Pseudomonadota</taxon>
        <taxon>Gammaproteobacteria</taxon>
        <taxon>Vibrionales</taxon>
        <taxon>Vibrionaceae</taxon>
        <taxon>Vibrio</taxon>
    </lineage>
</organism>
<feature type="signal peptide" evidence="1">
    <location>
        <begin position="1"/>
        <end position="24"/>
    </location>
</feature>
<evidence type="ECO:0000313" key="2">
    <source>
        <dbReference type="EMBL" id="KIF48737.1"/>
    </source>
</evidence>
<evidence type="ECO:0000256" key="1">
    <source>
        <dbReference type="SAM" id="SignalP"/>
    </source>
</evidence>
<gene>
    <name evidence="2" type="ORF">H735_26605</name>
</gene>
<protein>
    <recommendedName>
        <fullName evidence="4">HEAT repeat domain-containing protein</fullName>
    </recommendedName>
</protein>
<accession>A0A0C1VXD7</accession>
<sequence>MQQGMLSSLLLSLSLITLPATLSAKEMQVTVVEQWLQDTHIQTKVSELLDYAVRDEVDSLKFALDRLAFPQQEVVRFLLLEKLEQQEIILTPRMAIFVESQISITPTYQVLERGDGYEFSVPAFNFPAIASRLIKRWKQDQSTLEFVLAAERQELDLKDWLTGTSQQVQTREALLIRELDSLSPNALEALTKQLTHANVTSWLPSTAVVVRLAQVSQDEAMYDLLWRMRADYNSQTELERLAEVSDEFSLQQLMNATVNPTLKPYAIELLTRSNPLTPNVKQFLVAKMALSEEATLVARELAKQGHQSWLEELVSSNRQVKARQIQEFLK</sequence>
<dbReference type="RefSeq" id="WP_027726773.1">
    <property type="nucleotide sequence ID" value="NZ_BAOH01000090.1"/>
</dbReference>
<name>A0A0C1VXD7_9VIBR</name>
<reference evidence="2 3" key="1">
    <citation type="submission" date="2014-07" db="EMBL/GenBank/DDBJ databases">
        <title>Unique and conserved regions in Vibrio harveyi and related species in comparison with the shrimp pathogen Vibrio harveyi CAIM 1792.</title>
        <authorList>
            <person name="Espinoza-Valles I."/>
            <person name="Vora G."/>
            <person name="Leekitcharoenphon P."/>
            <person name="Ussery D."/>
            <person name="Hoj L."/>
            <person name="Gomez-Gil B."/>
        </authorList>
    </citation>
    <scope>NUCLEOTIDE SEQUENCE [LARGE SCALE GENOMIC DNA]</scope>
    <source>
        <strain evidence="3">CAIM 1854 / LMG 25443</strain>
    </source>
</reference>
<dbReference type="EMBL" id="JPRD01000058">
    <property type="protein sequence ID" value="KIF48737.1"/>
    <property type="molecule type" value="Genomic_DNA"/>
</dbReference>
<keyword evidence="1" id="KW-0732">Signal</keyword>
<dbReference type="PATRIC" id="fig|1229493.5.peg.4894"/>
<dbReference type="Proteomes" id="UP000031586">
    <property type="component" value="Unassembled WGS sequence"/>
</dbReference>
<feature type="chain" id="PRO_5002158629" description="HEAT repeat domain-containing protein" evidence="1">
    <location>
        <begin position="25"/>
        <end position="330"/>
    </location>
</feature>
<evidence type="ECO:0000313" key="3">
    <source>
        <dbReference type="Proteomes" id="UP000031586"/>
    </source>
</evidence>